<dbReference type="InterPro" id="IPR011990">
    <property type="entry name" value="TPR-like_helical_dom_sf"/>
</dbReference>
<evidence type="ECO:0000256" key="2">
    <source>
        <dbReference type="ARBA" id="ARBA00022803"/>
    </source>
</evidence>
<dbReference type="Gene3D" id="1.25.40.10">
    <property type="entry name" value="Tetratricopeptide repeat domain"/>
    <property type="match status" value="6"/>
</dbReference>
<reference evidence="4" key="1">
    <citation type="journal article" date="2020" name="Stud. Mycol.">
        <title>101 Dothideomycetes genomes: a test case for predicting lifestyles and emergence of pathogens.</title>
        <authorList>
            <person name="Haridas S."/>
            <person name="Albert R."/>
            <person name="Binder M."/>
            <person name="Bloem J."/>
            <person name="Labutti K."/>
            <person name="Salamov A."/>
            <person name="Andreopoulos B."/>
            <person name="Baker S."/>
            <person name="Barry K."/>
            <person name="Bills G."/>
            <person name="Bluhm B."/>
            <person name="Cannon C."/>
            <person name="Castanera R."/>
            <person name="Culley D."/>
            <person name="Daum C."/>
            <person name="Ezra D."/>
            <person name="Gonzalez J."/>
            <person name="Henrissat B."/>
            <person name="Kuo A."/>
            <person name="Liang C."/>
            <person name="Lipzen A."/>
            <person name="Lutzoni F."/>
            <person name="Magnuson J."/>
            <person name="Mondo S."/>
            <person name="Nolan M."/>
            <person name="Ohm R."/>
            <person name="Pangilinan J."/>
            <person name="Park H.-J."/>
            <person name="Ramirez L."/>
            <person name="Alfaro M."/>
            <person name="Sun H."/>
            <person name="Tritt A."/>
            <person name="Yoshinaga Y."/>
            <person name="Zwiers L.-H."/>
            <person name="Turgeon B."/>
            <person name="Goodwin S."/>
            <person name="Spatafora J."/>
            <person name="Crous P."/>
            <person name="Grigoriev I."/>
        </authorList>
    </citation>
    <scope>NUCLEOTIDE SEQUENCE</scope>
    <source>
        <strain evidence="4">CBS 116435</strain>
    </source>
</reference>
<keyword evidence="1" id="KW-0677">Repeat</keyword>
<dbReference type="Pfam" id="PF13432">
    <property type="entry name" value="TPR_16"/>
    <property type="match status" value="3"/>
</dbReference>
<dbReference type="PANTHER" id="PTHR15704">
    <property type="entry name" value="SUPERKILLER 3 PROTEIN-RELATED"/>
    <property type="match status" value="1"/>
</dbReference>
<dbReference type="EMBL" id="MU003776">
    <property type="protein sequence ID" value="KAF2723427.1"/>
    <property type="molecule type" value="Genomic_DNA"/>
</dbReference>
<dbReference type="InterPro" id="IPR039226">
    <property type="entry name" value="Ski3/TTC37"/>
</dbReference>
<feature type="repeat" description="TPR" evidence="3">
    <location>
        <begin position="967"/>
        <end position="1000"/>
    </location>
</feature>
<keyword evidence="5" id="KW-1185">Reference proteome</keyword>
<protein>
    <submittedName>
        <fullName evidence="4">TPR-like protein</fullName>
    </submittedName>
</protein>
<sequence length="1396" mass="153615">MSLTKAALKAAKTALDVGNFDDAIVESQKVLQSDGSNYFAQLFQGRAYEKKGSLDDAAIAYQSATRSKPEDAQAWLGLCSLYESQGSRKVDEYRQAATKVAEIFASANDAHRCQGAIDKLVSFTKQQGTVDQNKKVLKHLLPGSSIHDFLEGRIPHPSHTYVRLVEMTEAEEAQHIQREIGNRRTRIGARIGDVTREVKLETYRNSQLEELYKQVIDWSTDDDVRRQHEEKLLTRAYETLAILPLENKGEKLGQVLDLAEGMVIIHHYFQLAWDLVLETRDIANLEELDVNILREYISTFPTTGLAKILKGWLGSELSPFPISSKEDSDGEEAVAIATAEERLVTFAEGLEASSTSPLAHRLTSEYYLHLEEYRLVVDTARHGLELATSESQRLGISLGNTRQAIDTVLAMALVYHEAPRNHDEAERLFEKLLTLDSHSTSAKIGRGLIFIEREDYGNARTYLAAASQQDDSNIQVKIELAWCEALLGNYSHALIDFDGFLPQMKNDDPKSKDLKALVQYRAGICLWELDSSKAARKDRSRAYTRFLHAIKTNANFAPAYTSLGIYYGDYARDKKRARQCFQKAFELSPVEVLAAERLAKSFADQGDWDIVEVIAQRVIDSGRARPPPGSRKKGISWPFSALGVVQMNKLEYQQAIVSFLAALRINPADYQSYVGLGESYHNSGRYNSALRTFNYVLDPPEGVEMAVSGEKWFARYMLANVYRELGSYDEAIDGLRSVLGDQPAEFGVQMSLLQTYIDQASKCIEIGLFGKAVESANEAIITAATIAEQRPHAFNLWKAVGDAAMIFAVAQSTEVRVPADSLKKLLRTNADESMYSELSSVDHLSIADIAQQVNGDDGKYHSKATIAGILSFKRAIYCSATDVHAQAVAWYNLGWAEQRAYISSVTAIPKRAKSFLKAAVRCFKRAIELEAGNGDFWNALGVVTTTLNPTVAQHSFVRSLHLNEMHAQVWTNLGVLYLLQGDHALAHQAFGRAQSTDPTYGHAWIGEGLIALLLGNAPEALNHFTHAFEISPSTTAIGQQLYAQSTFDHLVSLPTTSNDVTTLIQPLFALQQLQTQAPADLPHKHLAALLLERVGNQAAAIEALTALSNSAEAEYEATEADSALVRFVHAKSDLGRCQLAIRDFTEAASSSETALDLLSDAEGTSIELQLRDRIRASSHLTAGLALYFLSKLNEAIPMFRSALQESSNDPDVVCLLVRVLWAQGGQEERSVARDQLFETVEQHPDHVSSVTLLGAMAALERDPELIAAVKDDLVDLRTKPQLTAAEASAIENILAALAGHGGEAIVEQEAKRATYLHPERSQPWTELAQVTGDELAAVMALRTAENAVPPNGDLTCQDLARALAGHATPSAAQSATVLAPWEFGGWQALKAAITQS</sequence>
<dbReference type="SMART" id="SM00028">
    <property type="entry name" value="TPR"/>
    <property type="match status" value="12"/>
</dbReference>
<dbReference type="OrthoDB" id="421075at2759"/>
<dbReference type="InterPro" id="IPR019734">
    <property type="entry name" value="TPR_rpt"/>
</dbReference>
<dbReference type="SUPFAM" id="SSF48452">
    <property type="entry name" value="TPR-like"/>
    <property type="match status" value="4"/>
</dbReference>
<gene>
    <name evidence="4" type="ORF">K431DRAFT_219854</name>
</gene>
<feature type="repeat" description="TPR" evidence="3">
    <location>
        <begin position="712"/>
        <end position="745"/>
    </location>
</feature>
<dbReference type="GO" id="GO:0006401">
    <property type="term" value="P:RNA catabolic process"/>
    <property type="evidence" value="ECO:0007669"/>
    <property type="project" value="InterPro"/>
</dbReference>
<keyword evidence="2 3" id="KW-0802">TPR repeat</keyword>
<dbReference type="PANTHER" id="PTHR15704:SF7">
    <property type="entry name" value="SUPERKILLER COMPLEX PROTEIN 3"/>
    <property type="match status" value="1"/>
</dbReference>
<feature type="repeat" description="TPR" evidence="3">
    <location>
        <begin position="636"/>
        <end position="669"/>
    </location>
</feature>
<dbReference type="Proteomes" id="UP000799441">
    <property type="component" value="Unassembled WGS sequence"/>
</dbReference>
<evidence type="ECO:0000313" key="5">
    <source>
        <dbReference type="Proteomes" id="UP000799441"/>
    </source>
</evidence>
<dbReference type="InterPro" id="IPR040962">
    <property type="entry name" value="TPR_22"/>
</dbReference>
<evidence type="ECO:0000256" key="3">
    <source>
        <dbReference type="PROSITE-ProRule" id="PRU00339"/>
    </source>
</evidence>
<dbReference type="Pfam" id="PF18833">
    <property type="entry name" value="TPR_22"/>
    <property type="match status" value="1"/>
</dbReference>
<evidence type="ECO:0000313" key="4">
    <source>
        <dbReference type="EMBL" id="KAF2723427.1"/>
    </source>
</evidence>
<accession>A0A9P4QEW2</accession>
<feature type="repeat" description="TPR" evidence="3">
    <location>
        <begin position="1001"/>
        <end position="1034"/>
    </location>
</feature>
<name>A0A9P4QEW2_9PEZI</name>
<dbReference type="GO" id="GO:0055087">
    <property type="term" value="C:Ski complex"/>
    <property type="evidence" value="ECO:0007669"/>
    <property type="project" value="InterPro"/>
</dbReference>
<dbReference type="PROSITE" id="PS50005">
    <property type="entry name" value="TPR"/>
    <property type="match status" value="4"/>
</dbReference>
<evidence type="ECO:0000256" key="1">
    <source>
        <dbReference type="ARBA" id="ARBA00022737"/>
    </source>
</evidence>
<proteinExistence type="predicted"/>
<organism evidence="4 5">
    <name type="scientific">Polychaeton citri CBS 116435</name>
    <dbReference type="NCBI Taxonomy" id="1314669"/>
    <lineage>
        <taxon>Eukaryota</taxon>
        <taxon>Fungi</taxon>
        <taxon>Dikarya</taxon>
        <taxon>Ascomycota</taxon>
        <taxon>Pezizomycotina</taxon>
        <taxon>Dothideomycetes</taxon>
        <taxon>Dothideomycetidae</taxon>
        <taxon>Capnodiales</taxon>
        <taxon>Capnodiaceae</taxon>
        <taxon>Polychaeton</taxon>
    </lineage>
</organism>
<comment type="caution">
    <text evidence="4">The sequence shown here is derived from an EMBL/GenBank/DDBJ whole genome shotgun (WGS) entry which is preliminary data.</text>
</comment>